<sequence>MFVATFCERLLTLVPLIILKEGDKASVLKFDGTGAEFSRLRSLGIDINTEITVVTSQADKKGPILLLVNGSKYAVDYNLASKILVRL</sequence>
<gene>
    <name evidence="3" type="ORF">HMPREF9723_00498</name>
</gene>
<dbReference type="InterPro" id="IPR007167">
    <property type="entry name" value="Fe-transptr_FeoA-like"/>
</dbReference>
<dbReference type="Pfam" id="PF04023">
    <property type="entry name" value="FeoA"/>
    <property type="match status" value="1"/>
</dbReference>
<comment type="caution">
    <text evidence="3">The sequence shown here is derived from an EMBL/GenBank/DDBJ whole genome shotgun (WGS) entry which is preliminary data.</text>
</comment>
<keyword evidence="1" id="KW-0408">Iron</keyword>
<organism evidence="3">
    <name type="scientific">Treponema denticola OTK</name>
    <dbReference type="NCBI Taxonomy" id="999434"/>
    <lineage>
        <taxon>Bacteria</taxon>
        <taxon>Pseudomonadati</taxon>
        <taxon>Spirochaetota</taxon>
        <taxon>Spirochaetia</taxon>
        <taxon>Spirochaetales</taxon>
        <taxon>Treponemataceae</taxon>
        <taxon>Treponema</taxon>
    </lineage>
</organism>
<dbReference type="SMART" id="SM00899">
    <property type="entry name" value="FeoA"/>
    <property type="match status" value="1"/>
</dbReference>
<dbReference type="GO" id="GO:0046914">
    <property type="term" value="F:transition metal ion binding"/>
    <property type="evidence" value="ECO:0007669"/>
    <property type="project" value="InterPro"/>
</dbReference>
<feature type="domain" description="Ferrous iron transporter FeoA-like" evidence="2">
    <location>
        <begin position="14"/>
        <end position="87"/>
    </location>
</feature>
<dbReference type="RefSeq" id="WP_002668303.1">
    <property type="nucleotide sequence ID" value="NZ_CM001797.1"/>
</dbReference>
<dbReference type="InterPro" id="IPR038157">
    <property type="entry name" value="FeoA_core_dom"/>
</dbReference>
<dbReference type="HOGENOM" id="CLU_150646_6_3_12"/>
<dbReference type="PANTHER" id="PTHR43151:SF1">
    <property type="entry name" value="SSR2333 PROTEIN"/>
    <property type="match status" value="1"/>
</dbReference>
<dbReference type="EMBL" id="AGDY01000004">
    <property type="protein sequence ID" value="EMB23360.1"/>
    <property type="molecule type" value="Genomic_DNA"/>
</dbReference>
<protein>
    <recommendedName>
        <fullName evidence="2">Ferrous iron transporter FeoA-like domain-containing protein</fullName>
    </recommendedName>
</protein>
<dbReference type="AlphaFoldDB" id="A0A0F6MQV3"/>
<dbReference type="PATRIC" id="fig|999434.4.peg.519"/>
<dbReference type="Gene3D" id="2.30.30.90">
    <property type="match status" value="1"/>
</dbReference>
<dbReference type="SUPFAM" id="SSF50037">
    <property type="entry name" value="C-terminal domain of transcriptional repressors"/>
    <property type="match status" value="1"/>
</dbReference>
<evidence type="ECO:0000313" key="3">
    <source>
        <dbReference type="EMBL" id="EMB23360.1"/>
    </source>
</evidence>
<name>A0A0F6MQV3_TREDN</name>
<accession>A0A0F6MQV3</accession>
<evidence type="ECO:0000259" key="2">
    <source>
        <dbReference type="SMART" id="SM00899"/>
    </source>
</evidence>
<dbReference type="Proteomes" id="UP000011701">
    <property type="component" value="Chromosome"/>
</dbReference>
<dbReference type="InterPro" id="IPR008988">
    <property type="entry name" value="Transcriptional_repressor_C"/>
</dbReference>
<dbReference type="PANTHER" id="PTHR43151">
    <property type="entry name" value="FEOA FAMILY PROTEIN"/>
    <property type="match status" value="1"/>
</dbReference>
<reference evidence="3" key="1">
    <citation type="submission" date="2012-01" db="EMBL/GenBank/DDBJ databases">
        <title>The Genome Sequence of Treponema denticola OTK.</title>
        <authorList>
            <consortium name="The Broad Institute Genome Sequencing Platform"/>
            <person name="Earl A."/>
            <person name="Ward D."/>
            <person name="Feldgarden M."/>
            <person name="Gevers D."/>
            <person name="Blanton J.M."/>
            <person name="Fenno C.J."/>
            <person name="Baranova O.V."/>
            <person name="Mathney J."/>
            <person name="Dewhirst F.E."/>
            <person name="Izard J."/>
            <person name="Young S.K."/>
            <person name="Zeng Q."/>
            <person name="Gargeya S."/>
            <person name="Fitzgerald M."/>
            <person name="Haas B."/>
            <person name="Abouelleil A."/>
            <person name="Alvarado L."/>
            <person name="Arachchi H.M."/>
            <person name="Berlin A."/>
            <person name="Chapman S.B."/>
            <person name="Gearin G."/>
            <person name="Goldberg J."/>
            <person name="Griggs A."/>
            <person name="Gujja S."/>
            <person name="Hansen M."/>
            <person name="Heiman D."/>
            <person name="Howarth C."/>
            <person name="Larimer J."/>
            <person name="Lui A."/>
            <person name="MacDonald P.J.P."/>
            <person name="McCowen C."/>
            <person name="Montmayeur A."/>
            <person name="Murphy C."/>
            <person name="Neiman D."/>
            <person name="Pearson M."/>
            <person name="Priest M."/>
            <person name="Roberts A."/>
            <person name="Saif S."/>
            <person name="Shea T."/>
            <person name="Sisk P."/>
            <person name="Stolte C."/>
            <person name="Sykes S."/>
            <person name="Wortman J."/>
            <person name="Nusbaum C."/>
            <person name="Birren B."/>
        </authorList>
    </citation>
    <scope>NUCLEOTIDE SEQUENCE [LARGE SCALE GENOMIC DNA]</scope>
    <source>
        <strain evidence="3">OTK</strain>
    </source>
</reference>
<proteinExistence type="predicted"/>
<evidence type="ECO:0000256" key="1">
    <source>
        <dbReference type="ARBA" id="ARBA00023004"/>
    </source>
</evidence>
<dbReference type="InterPro" id="IPR053184">
    <property type="entry name" value="FeoA-like"/>
</dbReference>